<feature type="transmembrane region" description="Helical" evidence="1">
    <location>
        <begin position="126"/>
        <end position="146"/>
    </location>
</feature>
<evidence type="ECO:0000313" key="3">
    <source>
        <dbReference type="Proteomes" id="UP000295391"/>
    </source>
</evidence>
<dbReference type="RefSeq" id="WP_133571165.1">
    <property type="nucleotide sequence ID" value="NZ_SNYR01000001.1"/>
</dbReference>
<dbReference type="Proteomes" id="UP000295391">
    <property type="component" value="Unassembled WGS sequence"/>
</dbReference>
<comment type="caution">
    <text evidence="2">The sequence shown here is derived from an EMBL/GenBank/DDBJ whole genome shotgun (WGS) entry which is preliminary data.</text>
</comment>
<keyword evidence="1" id="KW-0472">Membrane</keyword>
<protein>
    <submittedName>
        <fullName evidence="2">Uncharacterized protein</fullName>
    </submittedName>
</protein>
<feature type="transmembrane region" description="Helical" evidence="1">
    <location>
        <begin position="152"/>
        <end position="174"/>
    </location>
</feature>
<dbReference type="AlphaFoldDB" id="A0A4R6VR24"/>
<proteinExistence type="predicted"/>
<keyword evidence="3" id="KW-1185">Reference proteome</keyword>
<evidence type="ECO:0000256" key="1">
    <source>
        <dbReference type="SAM" id="Phobius"/>
    </source>
</evidence>
<gene>
    <name evidence="2" type="ORF">ATL17_0470</name>
</gene>
<reference evidence="2 3" key="1">
    <citation type="submission" date="2019-03" db="EMBL/GenBank/DDBJ databases">
        <title>Genomic Encyclopedia of Type Strains, Phase III (KMG-III): the genomes of soil and plant-associated and newly described type strains.</title>
        <authorList>
            <person name="Whitman W."/>
        </authorList>
    </citation>
    <scope>NUCLEOTIDE SEQUENCE [LARGE SCALE GENOMIC DNA]</scope>
    <source>
        <strain evidence="2 3">CGMCC 1.7002</strain>
    </source>
</reference>
<keyword evidence="1" id="KW-0812">Transmembrane</keyword>
<organism evidence="2 3">
    <name type="scientific">Maritalea mobilis</name>
    <dbReference type="NCBI Taxonomy" id="483324"/>
    <lineage>
        <taxon>Bacteria</taxon>
        <taxon>Pseudomonadati</taxon>
        <taxon>Pseudomonadota</taxon>
        <taxon>Alphaproteobacteria</taxon>
        <taxon>Hyphomicrobiales</taxon>
        <taxon>Devosiaceae</taxon>
        <taxon>Maritalea</taxon>
    </lineage>
</organism>
<accession>A0A4R6VR24</accession>
<feature type="transmembrane region" description="Helical" evidence="1">
    <location>
        <begin position="49"/>
        <end position="68"/>
    </location>
</feature>
<feature type="transmembrane region" description="Helical" evidence="1">
    <location>
        <begin position="80"/>
        <end position="105"/>
    </location>
</feature>
<name>A0A4R6VR24_9HYPH</name>
<dbReference type="OrthoDB" id="9934918at2"/>
<evidence type="ECO:0000313" key="2">
    <source>
        <dbReference type="EMBL" id="TDQ66473.1"/>
    </source>
</evidence>
<sequence>MYNYPKYEKRSRDFKFLSAVGYVGFIERLADSHLAEGLQNPWARRITSIAFILGAVSIGVATGFIAFASDKGWPMLPYMLMLPVAALCAWLSEVAMVIQVNRAVFKHFDERMEQVYQEAKARSHGLSVIIMAFALAFAPAIFISIGDVDLAFAIYVAVALPVWVVVATAQHIVLSWTLGASTDLSVEDDL</sequence>
<keyword evidence="1" id="KW-1133">Transmembrane helix</keyword>
<dbReference type="EMBL" id="SNYR01000001">
    <property type="protein sequence ID" value="TDQ66473.1"/>
    <property type="molecule type" value="Genomic_DNA"/>
</dbReference>